<feature type="region of interest" description="Disordered" evidence="1">
    <location>
        <begin position="126"/>
        <end position="147"/>
    </location>
</feature>
<proteinExistence type="predicted"/>
<gene>
    <name evidence="2" type="ORF">NKR23_g9010</name>
</gene>
<evidence type="ECO:0000313" key="3">
    <source>
        <dbReference type="Proteomes" id="UP001174694"/>
    </source>
</evidence>
<reference evidence="2" key="1">
    <citation type="submission" date="2022-07" db="EMBL/GenBank/DDBJ databases">
        <title>Fungi with potential for degradation of polypropylene.</title>
        <authorList>
            <person name="Gostincar C."/>
        </authorList>
    </citation>
    <scope>NUCLEOTIDE SEQUENCE</scope>
    <source>
        <strain evidence="2">EXF-13308</strain>
    </source>
</reference>
<dbReference type="EMBL" id="JANBVO010000033">
    <property type="protein sequence ID" value="KAJ9137752.1"/>
    <property type="molecule type" value="Genomic_DNA"/>
</dbReference>
<sequence>METVANDTLMTSLDNVLKQPVGADKHEPVVSARRDELELDGVEIAKVDVDEIDGVGVVFASAEVDEDDSDDGTVIPSVTPVDEASTARTVAVVSPAARLSMVLFPDAVTFEIMCGYLEGIDAAAGTATRRKDNTERDAIAGRRKSVL</sequence>
<evidence type="ECO:0000256" key="1">
    <source>
        <dbReference type="SAM" id="MobiDB-lite"/>
    </source>
</evidence>
<protein>
    <submittedName>
        <fullName evidence="2">Uncharacterized protein</fullName>
    </submittedName>
</protein>
<evidence type="ECO:0000313" key="2">
    <source>
        <dbReference type="EMBL" id="KAJ9137752.1"/>
    </source>
</evidence>
<name>A0AA38RRS8_9PEZI</name>
<comment type="caution">
    <text evidence="2">The sequence shown here is derived from an EMBL/GenBank/DDBJ whole genome shotgun (WGS) entry which is preliminary data.</text>
</comment>
<feature type="compositionally biased region" description="Basic and acidic residues" evidence="1">
    <location>
        <begin position="129"/>
        <end position="140"/>
    </location>
</feature>
<dbReference type="Proteomes" id="UP001174694">
    <property type="component" value="Unassembled WGS sequence"/>
</dbReference>
<organism evidence="2 3">
    <name type="scientific">Pleurostoma richardsiae</name>
    <dbReference type="NCBI Taxonomy" id="41990"/>
    <lineage>
        <taxon>Eukaryota</taxon>
        <taxon>Fungi</taxon>
        <taxon>Dikarya</taxon>
        <taxon>Ascomycota</taxon>
        <taxon>Pezizomycotina</taxon>
        <taxon>Sordariomycetes</taxon>
        <taxon>Sordariomycetidae</taxon>
        <taxon>Calosphaeriales</taxon>
        <taxon>Pleurostomataceae</taxon>
        <taxon>Pleurostoma</taxon>
    </lineage>
</organism>
<dbReference type="AlphaFoldDB" id="A0AA38RRS8"/>
<accession>A0AA38RRS8</accession>
<keyword evidence="3" id="KW-1185">Reference proteome</keyword>